<feature type="compositionally biased region" description="Basic and acidic residues" evidence="6">
    <location>
        <begin position="38"/>
        <end position="51"/>
    </location>
</feature>
<dbReference type="PANTHER" id="PTHR43649:SF33">
    <property type="entry name" value="POLYGALACTURONAN_RHAMNOGALACTURONAN-BINDING PROTEIN YTCQ"/>
    <property type="match status" value="1"/>
</dbReference>
<keyword evidence="4" id="KW-0564">Palmitate</keyword>
<feature type="chain" id="PRO_5037104431" evidence="7">
    <location>
        <begin position="21"/>
        <end position="510"/>
    </location>
</feature>
<name>A0A927GQK0_9BACL</name>
<dbReference type="Proteomes" id="UP000621560">
    <property type="component" value="Unassembled WGS sequence"/>
</dbReference>
<evidence type="ECO:0000313" key="8">
    <source>
        <dbReference type="EMBL" id="MBD2843975.1"/>
    </source>
</evidence>
<evidence type="ECO:0000313" key="9">
    <source>
        <dbReference type="Proteomes" id="UP000621560"/>
    </source>
</evidence>
<proteinExistence type="predicted"/>
<dbReference type="EMBL" id="JACXIZ010000007">
    <property type="protein sequence ID" value="MBD2843975.1"/>
    <property type="molecule type" value="Genomic_DNA"/>
</dbReference>
<dbReference type="AlphaFoldDB" id="A0A927GQK0"/>
<comment type="caution">
    <text evidence="8">The sequence shown here is derived from an EMBL/GenBank/DDBJ whole genome shotgun (WGS) entry which is preliminary data.</text>
</comment>
<organism evidence="8 9">
    <name type="scientific">Paenibacillus sabuli</name>
    <dbReference type="NCBI Taxonomy" id="2772509"/>
    <lineage>
        <taxon>Bacteria</taxon>
        <taxon>Bacillati</taxon>
        <taxon>Bacillota</taxon>
        <taxon>Bacilli</taxon>
        <taxon>Bacillales</taxon>
        <taxon>Paenibacillaceae</taxon>
        <taxon>Paenibacillus</taxon>
    </lineage>
</organism>
<evidence type="ECO:0000256" key="3">
    <source>
        <dbReference type="ARBA" id="ARBA00023136"/>
    </source>
</evidence>
<dbReference type="SUPFAM" id="SSF53850">
    <property type="entry name" value="Periplasmic binding protein-like II"/>
    <property type="match status" value="1"/>
</dbReference>
<evidence type="ECO:0000256" key="6">
    <source>
        <dbReference type="SAM" id="MobiDB-lite"/>
    </source>
</evidence>
<dbReference type="PROSITE" id="PS51257">
    <property type="entry name" value="PROKAR_LIPOPROTEIN"/>
    <property type="match status" value="1"/>
</dbReference>
<keyword evidence="9" id="KW-1185">Reference proteome</keyword>
<evidence type="ECO:0000256" key="4">
    <source>
        <dbReference type="ARBA" id="ARBA00023139"/>
    </source>
</evidence>
<evidence type="ECO:0000256" key="2">
    <source>
        <dbReference type="ARBA" id="ARBA00022729"/>
    </source>
</evidence>
<keyword evidence="1" id="KW-1003">Cell membrane</keyword>
<accession>A0A927GQK0</accession>
<feature type="signal peptide" evidence="7">
    <location>
        <begin position="1"/>
        <end position="20"/>
    </location>
</feature>
<gene>
    <name evidence="8" type="ORF">IDH44_02120</name>
</gene>
<keyword evidence="2 7" id="KW-0732">Signal</keyword>
<sequence length="510" mass="56428">MKKAIPVLLMMVMLVGVVLAGCGDNSPSSSGKPSGQAERGDSSKDSNASKEPVEITVMLSGPGVPDLDKNPIWQQLSNDLNMDMELNVIASEYDQQLNVKMAGGTPPDLFNIGKVPLTEMGRQGLLLDLEPYLDDMPNVKALYDENLLNKGRVDGTLYALPKRADIPMDSLWIRKDWLERLDLEMPTNLETFKEVALAFTNEDPDGNGKADTYGITGTALYTFAPIFGAYGTGGPGSYAIKGGELVYTTEDPAFREALSYIADLIAAGVVDPEIMANKGTDDQQKAFQGKAGILFRGWGELVKDSYVEQYKSINPDAEWVQVGALEGPGDNYMSVWDLGRTPNRLAIPKSLEKSPEKLEQVLELLNYVTGDGKGQNIVNYGIEGTHYKVENGEVVPLPAMSDLDYSWQMQLTARDELAYLSVKFANQKPYIAFAQEQPRLEVYDSFIPVPQGVVADDKTTYETEEITKFIYGRRPLGDYDQFIETLYKQFQLQLYLDSAEDTLTELGYLQ</sequence>
<protein>
    <submittedName>
        <fullName evidence="8">Extracellular solute-binding protein</fullName>
    </submittedName>
</protein>
<reference evidence="8" key="1">
    <citation type="submission" date="2020-09" db="EMBL/GenBank/DDBJ databases">
        <title>A novel bacterium of genus Paenibacillus, isolated from South China Sea.</title>
        <authorList>
            <person name="Huang H."/>
            <person name="Mo K."/>
            <person name="Hu Y."/>
        </authorList>
    </citation>
    <scope>NUCLEOTIDE SEQUENCE</scope>
    <source>
        <strain evidence="8">IB182496</strain>
    </source>
</reference>
<dbReference type="PANTHER" id="PTHR43649">
    <property type="entry name" value="ARABINOSE-BINDING PROTEIN-RELATED"/>
    <property type="match status" value="1"/>
</dbReference>
<evidence type="ECO:0000256" key="7">
    <source>
        <dbReference type="SAM" id="SignalP"/>
    </source>
</evidence>
<dbReference type="InterPro" id="IPR050490">
    <property type="entry name" value="Bact_solute-bd_prot1"/>
</dbReference>
<evidence type="ECO:0000256" key="5">
    <source>
        <dbReference type="ARBA" id="ARBA00023288"/>
    </source>
</evidence>
<keyword evidence="3" id="KW-0472">Membrane</keyword>
<feature type="region of interest" description="Disordered" evidence="6">
    <location>
        <begin position="25"/>
        <end position="51"/>
    </location>
</feature>
<dbReference type="RefSeq" id="WP_190914213.1">
    <property type="nucleotide sequence ID" value="NZ_JACXIZ010000007.1"/>
</dbReference>
<dbReference type="Pfam" id="PF01547">
    <property type="entry name" value="SBP_bac_1"/>
    <property type="match status" value="1"/>
</dbReference>
<dbReference type="Gene3D" id="3.40.190.10">
    <property type="entry name" value="Periplasmic binding protein-like II"/>
    <property type="match status" value="2"/>
</dbReference>
<dbReference type="InterPro" id="IPR006059">
    <property type="entry name" value="SBP"/>
</dbReference>
<keyword evidence="5" id="KW-0449">Lipoprotein</keyword>
<evidence type="ECO:0000256" key="1">
    <source>
        <dbReference type="ARBA" id="ARBA00022475"/>
    </source>
</evidence>